<accession>A0AAC8PW53</accession>
<keyword evidence="2" id="KW-1133">Transmembrane helix</keyword>
<evidence type="ECO:0000313" key="3">
    <source>
        <dbReference type="EMBL" id="AKG08110.1"/>
    </source>
</evidence>
<proteinExistence type="predicted"/>
<keyword evidence="2" id="KW-0812">Transmembrane</keyword>
<evidence type="ECO:0000256" key="1">
    <source>
        <dbReference type="SAM" id="Coils"/>
    </source>
</evidence>
<reference evidence="3 4" key="1">
    <citation type="submission" date="2015-05" db="EMBL/GenBank/DDBJ databases">
        <authorList>
            <person name="Dickey A."/>
            <person name="Clawson M."/>
            <person name="Bono J."/>
            <person name="Loy J.D."/>
        </authorList>
    </citation>
    <scope>NUCLEOTIDE SEQUENCE [LARGE SCALE GENOMIC DNA]</scope>
    <source>
        <strain evidence="3 4">22581</strain>
    </source>
</reference>
<gene>
    <name evidence="3" type="ORF">AAX06_08085</name>
</gene>
<keyword evidence="1" id="KW-0175">Coiled coil</keyword>
<evidence type="ECO:0000256" key="2">
    <source>
        <dbReference type="SAM" id="Phobius"/>
    </source>
</evidence>
<dbReference type="EMBL" id="CP011376">
    <property type="protein sequence ID" value="AKG08110.1"/>
    <property type="molecule type" value="Genomic_DNA"/>
</dbReference>
<feature type="coiled-coil region" evidence="1">
    <location>
        <begin position="29"/>
        <end position="59"/>
    </location>
</feature>
<organism evidence="3 4">
    <name type="scientific">Moraxella bovoculi</name>
    <dbReference type="NCBI Taxonomy" id="386891"/>
    <lineage>
        <taxon>Bacteria</taxon>
        <taxon>Pseudomonadati</taxon>
        <taxon>Pseudomonadota</taxon>
        <taxon>Gammaproteobacteria</taxon>
        <taxon>Moraxellales</taxon>
        <taxon>Moraxellaceae</taxon>
        <taxon>Moraxella</taxon>
    </lineage>
</organism>
<name>A0AAC8PW53_9GAMM</name>
<keyword evidence="2" id="KW-0472">Membrane</keyword>
<feature type="transmembrane region" description="Helical" evidence="2">
    <location>
        <begin position="7"/>
        <end position="25"/>
    </location>
</feature>
<sequence>MKKILKIVAIIFALIFGIGLIGLVLETPEQKAEREAKALQEKQNQSTKIENDAEQAKIIESKEEGAEVAQTFEIDGKSDIQANFGMTPQELGAKIDKKTSDELGAKTKLATVQTTGNSFIFDLGEGVFWTGNVDEHGMVSASSYRMTVKKGDDKDRITAMLLLVGLTAQILHPDKDSEEIGKIAKMASSATTKALQTSDAVNDSILIDDIKHYVEIYPSTGSITIGAYYKDQ</sequence>
<dbReference type="RefSeq" id="WP_046699347.1">
    <property type="nucleotide sequence ID" value="NZ_CP011376.1"/>
</dbReference>
<evidence type="ECO:0000313" key="4">
    <source>
        <dbReference type="Proteomes" id="UP000077465"/>
    </source>
</evidence>
<dbReference type="Proteomes" id="UP000077465">
    <property type="component" value="Chromosome"/>
</dbReference>
<protein>
    <submittedName>
        <fullName evidence="3">Uncharacterized protein</fullName>
    </submittedName>
</protein>
<dbReference type="AlphaFoldDB" id="A0AAC8PW53"/>